<evidence type="ECO:0000313" key="1">
    <source>
        <dbReference type="EMBL" id="KAJ7323945.1"/>
    </source>
</evidence>
<comment type="caution">
    <text evidence="1">The sequence shown here is derived from an EMBL/GenBank/DDBJ whole genome shotgun (WGS) entry which is preliminary data.</text>
</comment>
<accession>A0AAD7EH55</accession>
<protein>
    <recommendedName>
        <fullName evidence="3">ABA 3 protein</fullName>
    </recommendedName>
</protein>
<sequence>MERLTPGPAPRARDTWYYTRDIEDDLRDLNLPEGVKAEIFARYLAFMRIIIISIVAEFKGTIVDVLASDNLLGYSVPDLLDTLFQGSPMRENMARELSTCILFMAEKSSSRRDGKLFRRYFRMRDCDGLARFTIMAALACNDILDVCFSEEQLEIFGEIGLTMYDAVAFYKHRSEGEVCSTFAYAPDDMRVAAFRQCREVLWALDAAWAGRPGMLIAPTVLRIFGGAIHMLMRRYQFVDENLTIGVPETEEVVSLTRANFKLWYRIDADKTKKVSEESFQRYKDVLARSEEVLFPGLAQTLETAGDGNCDTCIHRASYGAEDTYCFGGVQLCDDCRASWRHFLESFPDRAAKAFPELGDMNRDMNPSAMVLYQIP</sequence>
<gene>
    <name evidence="1" type="ORF">DFH08DRAFT_917006</name>
</gene>
<proteinExistence type="predicted"/>
<evidence type="ECO:0000313" key="2">
    <source>
        <dbReference type="Proteomes" id="UP001218218"/>
    </source>
</evidence>
<organism evidence="1 2">
    <name type="scientific">Mycena albidolilacea</name>
    <dbReference type="NCBI Taxonomy" id="1033008"/>
    <lineage>
        <taxon>Eukaryota</taxon>
        <taxon>Fungi</taxon>
        <taxon>Dikarya</taxon>
        <taxon>Basidiomycota</taxon>
        <taxon>Agaricomycotina</taxon>
        <taxon>Agaricomycetes</taxon>
        <taxon>Agaricomycetidae</taxon>
        <taxon>Agaricales</taxon>
        <taxon>Marasmiineae</taxon>
        <taxon>Mycenaceae</taxon>
        <taxon>Mycena</taxon>
    </lineage>
</organism>
<dbReference type="Proteomes" id="UP001218218">
    <property type="component" value="Unassembled WGS sequence"/>
</dbReference>
<evidence type="ECO:0008006" key="3">
    <source>
        <dbReference type="Google" id="ProtNLM"/>
    </source>
</evidence>
<reference evidence="1" key="1">
    <citation type="submission" date="2023-03" db="EMBL/GenBank/DDBJ databases">
        <title>Massive genome expansion in bonnet fungi (Mycena s.s.) driven by repeated elements and novel gene families across ecological guilds.</title>
        <authorList>
            <consortium name="Lawrence Berkeley National Laboratory"/>
            <person name="Harder C.B."/>
            <person name="Miyauchi S."/>
            <person name="Viragh M."/>
            <person name="Kuo A."/>
            <person name="Thoen E."/>
            <person name="Andreopoulos B."/>
            <person name="Lu D."/>
            <person name="Skrede I."/>
            <person name="Drula E."/>
            <person name="Henrissat B."/>
            <person name="Morin E."/>
            <person name="Kohler A."/>
            <person name="Barry K."/>
            <person name="LaButti K."/>
            <person name="Morin E."/>
            <person name="Salamov A."/>
            <person name="Lipzen A."/>
            <person name="Mereny Z."/>
            <person name="Hegedus B."/>
            <person name="Baldrian P."/>
            <person name="Stursova M."/>
            <person name="Weitz H."/>
            <person name="Taylor A."/>
            <person name="Grigoriev I.V."/>
            <person name="Nagy L.G."/>
            <person name="Martin F."/>
            <person name="Kauserud H."/>
        </authorList>
    </citation>
    <scope>NUCLEOTIDE SEQUENCE</scope>
    <source>
        <strain evidence="1">CBHHK002</strain>
    </source>
</reference>
<name>A0AAD7EH55_9AGAR</name>
<dbReference type="AlphaFoldDB" id="A0AAD7EH55"/>
<keyword evidence="2" id="KW-1185">Reference proteome</keyword>
<dbReference type="EMBL" id="JARIHO010000045">
    <property type="protein sequence ID" value="KAJ7323945.1"/>
    <property type="molecule type" value="Genomic_DNA"/>
</dbReference>